<keyword evidence="4" id="KW-0500">Molybdenum</keyword>
<evidence type="ECO:0000256" key="5">
    <source>
        <dbReference type="SAM" id="SignalP"/>
    </source>
</evidence>
<dbReference type="Gene3D" id="3.40.190.10">
    <property type="entry name" value="Periplasmic binding protein-like II"/>
    <property type="match status" value="2"/>
</dbReference>
<dbReference type="GO" id="GO:0030973">
    <property type="term" value="F:molybdate ion binding"/>
    <property type="evidence" value="ECO:0007669"/>
    <property type="project" value="TreeGrafter"/>
</dbReference>
<gene>
    <name evidence="6" type="primary">modA</name>
    <name evidence="6" type="ORF">CVO76_12545</name>
</gene>
<comment type="similarity">
    <text evidence="1">Belongs to the bacterial solute-binding protein ModA family.</text>
</comment>
<dbReference type="AlphaFoldDB" id="A0A2L0UJH4"/>
<dbReference type="Pfam" id="PF13531">
    <property type="entry name" value="SBP_bac_11"/>
    <property type="match status" value="1"/>
</dbReference>
<feature type="binding site" evidence="4">
    <location>
        <position position="215"/>
    </location>
    <ligand>
        <name>molybdate</name>
        <dbReference type="ChEBI" id="CHEBI:36264"/>
    </ligand>
</feature>
<feature type="signal peptide" evidence="5">
    <location>
        <begin position="1"/>
        <end position="45"/>
    </location>
</feature>
<evidence type="ECO:0000313" key="7">
    <source>
        <dbReference type="Proteomes" id="UP000239187"/>
    </source>
</evidence>
<dbReference type="GO" id="GO:0046872">
    <property type="term" value="F:metal ion binding"/>
    <property type="evidence" value="ECO:0007669"/>
    <property type="project" value="UniProtKB-KW"/>
</dbReference>
<dbReference type="InterPro" id="IPR005950">
    <property type="entry name" value="ModA"/>
</dbReference>
<keyword evidence="3 5" id="KW-0732">Signal</keyword>
<dbReference type="InterPro" id="IPR050682">
    <property type="entry name" value="ModA/WtpA"/>
</dbReference>
<dbReference type="GO" id="GO:0015689">
    <property type="term" value="P:molybdate ion transport"/>
    <property type="evidence" value="ECO:0007669"/>
    <property type="project" value="InterPro"/>
</dbReference>
<feature type="binding site" evidence="4">
    <location>
        <position position="197"/>
    </location>
    <ligand>
        <name>molybdate</name>
        <dbReference type="ChEBI" id="CHEBI:36264"/>
    </ligand>
</feature>
<dbReference type="NCBIfam" id="TIGR01256">
    <property type="entry name" value="modA"/>
    <property type="match status" value="1"/>
</dbReference>
<accession>A0A2L0UJH4</accession>
<keyword evidence="2 4" id="KW-0479">Metal-binding</keyword>
<evidence type="ECO:0000256" key="3">
    <source>
        <dbReference type="ARBA" id="ARBA00022729"/>
    </source>
</evidence>
<reference evidence="6 7" key="1">
    <citation type="submission" date="2017-11" db="EMBL/GenBank/DDBJ databases">
        <title>Draft genome of Arthrobacter agilis strain UMCV2, a plant growth-promoting rhizobacterium and biocontrol capacity of phytopathogenic fungi.</title>
        <authorList>
            <person name="Martinez-Camara R."/>
            <person name="Santoyo G."/>
            <person name="Moreno-Hagelsieb G."/>
            <person name="Valencia-Cantero E."/>
        </authorList>
    </citation>
    <scope>NUCLEOTIDE SEQUENCE [LARGE SCALE GENOMIC DNA]</scope>
    <source>
        <strain evidence="6 7">UMCV2</strain>
    </source>
</reference>
<dbReference type="PIRSF" id="PIRSF004846">
    <property type="entry name" value="ModA"/>
    <property type="match status" value="1"/>
</dbReference>
<proteinExistence type="inferred from homology"/>
<evidence type="ECO:0000256" key="1">
    <source>
        <dbReference type="ARBA" id="ARBA00009175"/>
    </source>
</evidence>
<dbReference type="EMBL" id="CP024915">
    <property type="protein sequence ID" value="AUZ89406.1"/>
    <property type="molecule type" value="Genomic_DNA"/>
</dbReference>
<name>A0A2L0UJH4_9MICC</name>
<dbReference type="SUPFAM" id="SSF53850">
    <property type="entry name" value="Periplasmic binding protein-like II"/>
    <property type="match status" value="1"/>
</dbReference>
<dbReference type="PANTHER" id="PTHR30632:SF0">
    <property type="entry name" value="SULFATE-BINDING PROTEIN"/>
    <property type="match status" value="1"/>
</dbReference>
<protein>
    <submittedName>
        <fullName evidence="6">Molybdate ABC transporter substrate-binding protein</fullName>
    </submittedName>
</protein>
<dbReference type="Proteomes" id="UP000239187">
    <property type="component" value="Chromosome"/>
</dbReference>
<organism evidence="6 7">
    <name type="scientific">Arthrobacter agilis</name>
    <dbReference type="NCBI Taxonomy" id="37921"/>
    <lineage>
        <taxon>Bacteria</taxon>
        <taxon>Bacillati</taxon>
        <taxon>Actinomycetota</taxon>
        <taxon>Actinomycetes</taxon>
        <taxon>Micrococcales</taxon>
        <taxon>Micrococcaceae</taxon>
        <taxon>Arthrobacter</taxon>
    </lineage>
</organism>
<sequence>MPRPALAPRRRAAPRSAPRSVARSAVVPVAVLLFTAACGSSGAPAGDAGGPDGAADGSVTVFAAASLRASFTDLAARFEEAHPGADVRLNVAGSSDLVTQIIEGAPADVFAPADTASMDRVEAAGLLRGTAVDIATNTLRLAVPSDNPADIASLADAARPGVRTVVCAEQVPCGAAAARIEEAAGIDLDPVSEESSVTDVLGKVASGEADAGLVYATDIRAAGDTVLGIDVPEASDAVTTYPVAALADASDPATAQAFVDFVAGPDGRAVLGAAGFGAP</sequence>
<evidence type="ECO:0000313" key="6">
    <source>
        <dbReference type="EMBL" id="AUZ89406.1"/>
    </source>
</evidence>
<feature type="chain" id="PRO_5039026421" evidence="5">
    <location>
        <begin position="46"/>
        <end position="279"/>
    </location>
</feature>
<dbReference type="PANTHER" id="PTHR30632">
    <property type="entry name" value="MOLYBDATE-BINDING PERIPLASMIC PROTEIN"/>
    <property type="match status" value="1"/>
</dbReference>
<feature type="binding site" evidence="4">
    <location>
        <position position="66"/>
    </location>
    <ligand>
        <name>molybdate</name>
        <dbReference type="ChEBI" id="CHEBI:36264"/>
    </ligand>
</feature>
<evidence type="ECO:0000256" key="4">
    <source>
        <dbReference type="PIRSR" id="PIRSR004846-1"/>
    </source>
</evidence>
<feature type="binding site" evidence="4">
    <location>
        <position position="94"/>
    </location>
    <ligand>
        <name>molybdate</name>
        <dbReference type="ChEBI" id="CHEBI:36264"/>
    </ligand>
</feature>
<evidence type="ECO:0000256" key="2">
    <source>
        <dbReference type="ARBA" id="ARBA00022723"/>
    </source>
</evidence>